<evidence type="ECO:0000313" key="2">
    <source>
        <dbReference type="EMBL" id="QJC80888.1"/>
    </source>
</evidence>
<dbReference type="AlphaFoldDB" id="A0AAE6ZYH9"/>
<reference evidence="2 3" key="1">
    <citation type="submission" date="2020-04" db="EMBL/GenBank/DDBJ databases">
        <authorList>
            <person name="Yao Y."/>
            <person name="He Z."/>
        </authorList>
    </citation>
    <scope>NUCLEOTIDE SEQUENCE [LARGE SCALE GENOMIC DNA]</scope>
    <source>
        <strain evidence="2 3">CY-1</strain>
    </source>
</reference>
<dbReference type="RefSeq" id="WP_168758686.1">
    <property type="nucleotide sequence ID" value="NZ_CP051487.1"/>
</dbReference>
<evidence type="ECO:0000256" key="1">
    <source>
        <dbReference type="SAM" id="SignalP"/>
    </source>
</evidence>
<proteinExistence type="predicted"/>
<dbReference type="Proteomes" id="UP000501367">
    <property type="component" value="Chromosome"/>
</dbReference>
<accession>A0AAE6ZYH9</accession>
<keyword evidence="1" id="KW-0732">Signal</keyword>
<gene>
    <name evidence="2" type="ORF">HGP31_22140</name>
</gene>
<feature type="chain" id="PRO_5041959987" evidence="1">
    <location>
        <begin position="19"/>
        <end position="166"/>
    </location>
</feature>
<sequence>MRNLLVFFFMFVSSAIIAEEPATAKDIELCLPDEQVIFLCKAKHKTVAICASKNLSNTTGFAQYRVFDLGKDIIDFVFPEQRIPPGRNFIMETHPLPGGMDIKIKFSNNGLSYVIHERDAPVAGEGFEGLNEVIVRHNEIILDSIKCINDDSGVRRAGYDSFFTQD</sequence>
<dbReference type="GeneID" id="72196317"/>
<evidence type="ECO:0000313" key="3">
    <source>
        <dbReference type="Proteomes" id="UP000501367"/>
    </source>
</evidence>
<dbReference type="EMBL" id="CP051487">
    <property type="protein sequence ID" value="QJC80888.1"/>
    <property type="molecule type" value="Genomic_DNA"/>
</dbReference>
<protein>
    <submittedName>
        <fullName evidence="2">Uncharacterized protein</fullName>
    </submittedName>
</protein>
<dbReference type="KEGG" id="pum:HGP31_22140"/>
<organism evidence="2 3">
    <name type="scientific">Pseudomonas umsongensis</name>
    <dbReference type="NCBI Taxonomy" id="198618"/>
    <lineage>
        <taxon>Bacteria</taxon>
        <taxon>Pseudomonadati</taxon>
        <taxon>Pseudomonadota</taxon>
        <taxon>Gammaproteobacteria</taxon>
        <taxon>Pseudomonadales</taxon>
        <taxon>Pseudomonadaceae</taxon>
        <taxon>Pseudomonas</taxon>
    </lineage>
</organism>
<name>A0AAE6ZYH9_9PSED</name>
<feature type="signal peptide" evidence="1">
    <location>
        <begin position="1"/>
        <end position="18"/>
    </location>
</feature>